<sequence length="134" mass="14373">MDLDATTPARLRSLVQELLADCEELSTADAVQITDELASNALRHAAAPRTCTIILSDGPRLRIEVADASPIDPRFRSPDATGGLGLVLVAQMSSAWGVIHHGDRKIVWAELTAEQRGNGPPSLCTELHSTPRIN</sequence>
<feature type="domain" description="Histidine kinase/HSP90-like ATPase" evidence="2">
    <location>
        <begin position="9"/>
        <end position="108"/>
    </location>
</feature>
<keyword evidence="3" id="KW-0808">Transferase</keyword>
<evidence type="ECO:0000313" key="3">
    <source>
        <dbReference type="EMBL" id="BCK57845.1"/>
    </source>
</evidence>
<proteinExistence type="predicted"/>
<dbReference type="KEGG" id="nwl:NWFMUON74_56170"/>
<gene>
    <name evidence="3" type="ORF">NWFMUON74_56170</name>
</gene>
<dbReference type="EMBL" id="AP023396">
    <property type="protein sequence ID" value="BCK57845.1"/>
    <property type="molecule type" value="Genomic_DNA"/>
</dbReference>
<dbReference type="PANTHER" id="PTHR35526">
    <property type="entry name" value="ANTI-SIGMA-F FACTOR RSBW-RELATED"/>
    <property type="match status" value="1"/>
</dbReference>
<reference evidence="3 4" key="1">
    <citation type="submission" date="2020-08" db="EMBL/GenBank/DDBJ databases">
        <title>Genome Sequencing of Nocardia wallacei strain FMUON74 and assembly.</title>
        <authorList>
            <person name="Toyokawa M."/>
            <person name="Uesaka K."/>
        </authorList>
    </citation>
    <scope>NUCLEOTIDE SEQUENCE [LARGE SCALE GENOMIC DNA]</scope>
    <source>
        <strain evidence="3 4">FMUON74</strain>
    </source>
</reference>
<dbReference type="Pfam" id="PF13581">
    <property type="entry name" value="HATPase_c_2"/>
    <property type="match status" value="1"/>
</dbReference>
<keyword evidence="3" id="KW-0418">Kinase</keyword>
<name>A0A7G1KRI1_9NOCA</name>
<dbReference type="CDD" id="cd16936">
    <property type="entry name" value="HATPase_RsbW-like"/>
    <property type="match status" value="1"/>
</dbReference>
<organism evidence="3 4">
    <name type="scientific">Nocardia wallacei</name>
    <dbReference type="NCBI Taxonomy" id="480035"/>
    <lineage>
        <taxon>Bacteria</taxon>
        <taxon>Bacillati</taxon>
        <taxon>Actinomycetota</taxon>
        <taxon>Actinomycetes</taxon>
        <taxon>Mycobacteriales</taxon>
        <taxon>Nocardiaceae</taxon>
        <taxon>Nocardia</taxon>
    </lineage>
</organism>
<protein>
    <submittedName>
        <fullName evidence="3">Histidine kinase</fullName>
    </submittedName>
</protein>
<dbReference type="Proteomes" id="UP000516173">
    <property type="component" value="Chromosome"/>
</dbReference>
<dbReference type="Gene3D" id="3.30.565.10">
    <property type="entry name" value="Histidine kinase-like ATPase, C-terminal domain"/>
    <property type="match status" value="1"/>
</dbReference>
<evidence type="ECO:0000313" key="4">
    <source>
        <dbReference type="Proteomes" id="UP000516173"/>
    </source>
</evidence>
<dbReference type="InterPro" id="IPR036890">
    <property type="entry name" value="HATPase_C_sf"/>
</dbReference>
<dbReference type="GO" id="GO:0004674">
    <property type="term" value="F:protein serine/threonine kinase activity"/>
    <property type="evidence" value="ECO:0007669"/>
    <property type="project" value="UniProtKB-KW"/>
</dbReference>
<accession>A0A7G1KRI1</accession>
<dbReference type="SUPFAM" id="SSF55874">
    <property type="entry name" value="ATPase domain of HSP90 chaperone/DNA topoisomerase II/histidine kinase"/>
    <property type="match status" value="1"/>
</dbReference>
<evidence type="ECO:0000259" key="2">
    <source>
        <dbReference type="Pfam" id="PF13581"/>
    </source>
</evidence>
<dbReference type="InterPro" id="IPR050267">
    <property type="entry name" value="Anti-sigma-factor_SerPK"/>
</dbReference>
<keyword evidence="1" id="KW-0723">Serine/threonine-protein kinase</keyword>
<evidence type="ECO:0000256" key="1">
    <source>
        <dbReference type="ARBA" id="ARBA00022527"/>
    </source>
</evidence>
<dbReference type="InterPro" id="IPR003594">
    <property type="entry name" value="HATPase_dom"/>
</dbReference>
<dbReference type="PANTHER" id="PTHR35526:SF3">
    <property type="entry name" value="ANTI-SIGMA-F FACTOR RSBW"/>
    <property type="match status" value="1"/>
</dbReference>
<keyword evidence="4" id="KW-1185">Reference proteome</keyword>
<dbReference type="AlphaFoldDB" id="A0A7G1KRI1"/>